<dbReference type="GeneID" id="37206807"/>
<dbReference type="RefSeq" id="XP_025564373.1">
    <property type="nucleotide sequence ID" value="XM_025702215.1"/>
</dbReference>
<evidence type="ECO:0000313" key="3">
    <source>
        <dbReference type="Proteomes" id="UP000248405"/>
    </source>
</evidence>
<sequence length="76" mass="8069">MKDGCDNLLDESKIAVLVTGSTVPSGGDSEPPSAGQSESTIMPAISFVQLLIVHGWFFISLVKPFATVFVLVTCLR</sequence>
<dbReference type="AlphaFoldDB" id="A0A319BEN1"/>
<keyword evidence="1" id="KW-0472">Membrane</keyword>
<gene>
    <name evidence="2" type="ORF">BO88DRAFT_251083</name>
</gene>
<feature type="transmembrane region" description="Helical" evidence="1">
    <location>
        <begin position="51"/>
        <end position="75"/>
    </location>
</feature>
<evidence type="ECO:0000256" key="1">
    <source>
        <dbReference type="SAM" id="Phobius"/>
    </source>
</evidence>
<reference evidence="2" key="1">
    <citation type="submission" date="2016-12" db="EMBL/GenBank/DDBJ databases">
        <title>The genomes of Aspergillus section Nigri reveals drivers in fungal speciation.</title>
        <authorList>
            <consortium name="DOE Joint Genome Institute"/>
            <person name="Vesth T.C."/>
            <person name="Nybo J."/>
            <person name="Theobald S."/>
            <person name="Brandl J."/>
            <person name="Frisvad J.C."/>
            <person name="Nielsen K.F."/>
            <person name="Lyhne E.K."/>
            <person name="Kogle M.E."/>
            <person name="Kuo A."/>
            <person name="Riley R."/>
            <person name="Clum A."/>
            <person name="Nolan M."/>
            <person name="Lipzen A."/>
            <person name="Salamov A."/>
            <person name="Henrissat B."/>
            <person name="Wiebenga A."/>
            <person name="De Vries R.P."/>
            <person name="Grigoriev I.V."/>
            <person name="Mortensen U.H."/>
            <person name="Andersen M.R."/>
            <person name="Baker S.E."/>
        </authorList>
    </citation>
    <scope>NUCLEOTIDE SEQUENCE [LARGE SCALE GENOMIC DNA]</scope>
    <source>
        <strain evidence="2">CBS 113365</strain>
    </source>
</reference>
<protein>
    <submittedName>
        <fullName evidence="2">Uncharacterized protein</fullName>
    </submittedName>
</protein>
<keyword evidence="1" id="KW-1133">Transmembrane helix</keyword>
<proteinExistence type="predicted"/>
<keyword evidence="3" id="KW-1185">Reference proteome</keyword>
<dbReference type="EMBL" id="KZ821620">
    <property type="protein sequence ID" value="PYH70579.1"/>
    <property type="molecule type" value="Genomic_DNA"/>
</dbReference>
<keyword evidence="1" id="KW-0812">Transmembrane</keyword>
<dbReference type="Proteomes" id="UP000248405">
    <property type="component" value="Unassembled WGS sequence"/>
</dbReference>
<evidence type="ECO:0000313" key="2">
    <source>
        <dbReference type="EMBL" id="PYH70579.1"/>
    </source>
</evidence>
<name>A0A319BEN1_ASPVC</name>
<organism evidence="2 3">
    <name type="scientific">Aspergillus vadensis (strain CBS 113365 / IMI 142717 / IBT 24658)</name>
    <dbReference type="NCBI Taxonomy" id="1448311"/>
    <lineage>
        <taxon>Eukaryota</taxon>
        <taxon>Fungi</taxon>
        <taxon>Dikarya</taxon>
        <taxon>Ascomycota</taxon>
        <taxon>Pezizomycotina</taxon>
        <taxon>Eurotiomycetes</taxon>
        <taxon>Eurotiomycetidae</taxon>
        <taxon>Eurotiales</taxon>
        <taxon>Aspergillaceae</taxon>
        <taxon>Aspergillus</taxon>
        <taxon>Aspergillus subgen. Circumdati</taxon>
    </lineage>
</organism>
<accession>A0A319BEN1</accession>